<keyword evidence="2" id="KW-1185">Reference proteome</keyword>
<organism evidence="1 2">
    <name type="scientific">Aplosporella prunicola CBS 121167</name>
    <dbReference type="NCBI Taxonomy" id="1176127"/>
    <lineage>
        <taxon>Eukaryota</taxon>
        <taxon>Fungi</taxon>
        <taxon>Dikarya</taxon>
        <taxon>Ascomycota</taxon>
        <taxon>Pezizomycotina</taxon>
        <taxon>Dothideomycetes</taxon>
        <taxon>Dothideomycetes incertae sedis</taxon>
        <taxon>Botryosphaeriales</taxon>
        <taxon>Aplosporellaceae</taxon>
        <taxon>Aplosporella</taxon>
    </lineage>
</organism>
<dbReference type="AlphaFoldDB" id="A0A6A6AZM8"/>
<name>A0A6A6AZM8_9PEZI</name>
<sequence length="127" mass="13817">MSRDSRSPLSGSWCFTLFGRPCALSLFLFPFVANGRGRVGAALHWLPTFLYSLRHGPRTCGSEQISRETGFLLLAGSVDIFPRTAWLSCEIETDLCVTASIGRCGLLSQWVSIDACGLLGLCILQMG</sequence>
<dbReference type="EMBL" id="ML995522">
    <property type="protein sequence ID" value="KAF2136415.1"/>
    <property type="molecule type" value="Genomic_DNA"/>
</dbReference>
<evidence type="ECO:0000313" key="1">
    <source>
        <dbReference type="EMBL" id="KAF2136415.1"/>
    </source>
</evidence>
<gene>
    <name evidence="1" type="ORF">K452DRAFT_131008</name>
</gene>
<proteinExistence type="predicted"/>
<reference evidence="1" key="1">
    <citation type="journal article" date="2020" name="Stud. Mycol.">
        <title>101 Dothideomycetes genomes: a test case for predicting lifestyles and emergence of pathogens.</title>
        <authorList>
            <person name="Haridas S."/>
            <person name="Albert R."/>
            <person name="Binder M."/>
            <person name="Bloem J."/>
            <person name="Labutti K."/>
            <person name="Salamov A."/>
            <person name="Andreopoulos B."/>
            <person name="Baker S."/>
            <person name="Barry K."/>
            <person name="Bills G."/>
            <person name="Bluhm B."/>
            <person name="Cannon C."/>
            <person name="Castanera R."/>
            <person name="Culley D."/>
            <person name="Daum C."/>
            <person name="Ezra D."/>
            <person name="Gonzalez J."/>
            <person name="Henrissat B."/>
            <person name="Kuo A."/>
            <person name="Liang C."/>
            <person name="Lipzen A."/>
            <person name="Lutzoni F."/>
            <person name="Magnuson J."/>
            <person name="Mondo S."/>
            <person name="Nolan M."/>
            <person name="Ohm R."/>
            <person name="Pangilinan J."/>
            <person name="Park H.-J."/>
            <person name="Ramirez L."/>
            <person name="Alfaro M."/>
            <person name="Sun H."/>
            <person name="Tritt A."/>
            <person name="Yoshinaga Y."/>
            <person name="Zwiers L.-H."/>
            <person name="Turgeon B."/>
            <person name="Goodwin S."/>
            <person name="Spatafora J."/>
            <person name="Crous P."/>
            <person name="Grigoriev I."/>
        </authorList>
    </citation>
    <scope>NUCLEOTIDE SEQUENCE</scope>
    <source>
        <strain evidence="1">CBS 121167</strain>
    </source>
</reference>
<evidence type="ECO:0000313" key="2">
    <source>
        <dbReference type="Proteomes" id="UP000799438"/>
    </source>
</evidence>
<dbReference type="Proteomes" id="UP000799438">
    <property type="component" value="Unassembled WGS sequence"/>
</dbReference>
<protein>
    <submittedName>
        <fullName evidence="1">Uncharacterized protein</fullName>
    </submittedName>
</protein>
<dbReference type="RefSeq" id="XP_033392133.1">
    <property type="nucleotide sequence ID" value="XM_033535285.1"/>
</dbReference>
<dbReference type="GeneID" id="54292779"/>
<accession>A0A6A6AZM8</accession>